<keyword evidence="1" id="KW-1185">Reference proteome</keyword>
<proteinExistence type="predicted"/>
<dbReference type="AlphaFoldDB" id="A0AA85KCX6"/>
<reference evidence="1" key="1">
    <citation type="submission" date="2022-06" db="EMBL/GenBank/DDBJ databases">
        <authorList>
            <person name="Berger JAMES D."/>
            <person name="Berger JAMES D."/>
        </authorList>
    </citation>
    <scope>NUCLEOTIDE SEQUENCE [LARGE SCALE GENOMIC DNA]</scope>
</reference>
<organism evidence="1 2">
    <name type="scientific">Trichobilharzia regenti</name>
    <name type="common">Nasal bird schistosome</name>
    <dbReference type="NCBI Taxonomy" id="157069"/>
    <lineage>
        <taxon>Eukaryota</taxon>
        <taxon>Metazoa</taxon>
        <taxon>Spiralia</taxon>
        <taxon>Lophotrochozoa</taxon>
        <taxon>Platyhelminthes</taxon>
        <taxon>Trematoda</taxon>
        <taxon>Digenea</taxon>
        <taxon>Strigeidida</taxon>
        <taxon>Schistosomatoidea</taxon>
        <taxon>Schistosomatidae</taxon>
        <taxon>Trichobilharzia</taxon>
    </lineage>
</organism>
<evidence type="ECO:0000313" key="1">
    <source>
        <dbReference type="Proteomes" id="UP000050795"/>
    </source>
</evidence>
<accession>A0AA85KCX6</accession>
<protein>
    <submittedName>
        <fullName evidence="2">Uncharacterized protein</fullName>
    </submittedName>
</protein>
<dbReference type="Proteomes" id="UP000050795">
    <property type="component" value="Unassembled WGS sequence"/>
</dbReference>
<evidence type="ECO:0000313" key="2">
    <source>
        <dbReference type="WBParaSite" id="TREG1_69240.1"/>
    </source>
</evidence>
<name>A0AA85KCX6_TRIRE</name>
<dbReference type="WBParaSite" id="TREG1_69240.1">
    <property type="protein sequence ID" value="TREG1_69240.1"/>
    <property type="gene ID" value="TREG1_69240"/>
</dbReference>
<reference evidence="2" key="2">
    <citation type="submission" date="2023-11" db="UniProtKB">
        <authorList>
            <consortium name="WormBaseParasite"/>
        </authorList>
    </citation>
    <scope>IDENTIFICATION</scope>
</reference>
<sequence>MNGIKSLSKILSEITVKITIKTECQEALEHFNFSQINYTEDDLDRNALQRQTAIDSLPDELRSVFMNYILDVIDKRMKKHCVHLIKILNRQLPQNLFSKPLGRYVHNFPSISLTLLELEFVSLSSKFSDIVSLSVRLETE</sequence>